<dbReference type="Gene3D" id="3.10.129.10">
    <property type="entry name" value="Hotdog Thioesterase"/>
    <property type="match status" value="1"/>
</dbReference>
<dbReference type="Gene3D" id="1.10.1200.10">
    <property type="entry name" value="ACP-like"/>
    <property type="match status" value="1"/>
</dbReference>
<accession>A0ABP0KBH8</accession>
<proteinExistence type="predicted"/>
<dbReference type="Gene3D" id="3.30.559.30">
    <property type="entry name" value="Nonribosomal peptide synthetase, condensation domain"/>
    <property type="match status" value="1"/>
</dbReference>
<dbReference type="SUPFAM" id="SSF52777">
    <property type="entry name" value="CoA-dependent acyltransferases"/>
    <property type="match status" value="2"/>
</dbReference>
<comment type="caution">
    <text evidence="3">The sequence shown here is derived from an EMBL/GenBank/DDBJ whole genome shotgun (WGS) entry which is preliminary data.</text>
</comment>
<evidence type="ECO:0000313" key="4">
    <source>
        <dbReference type="Proteomes" id="UP001642484"/>
    </source>
</evidence>
<feature type="domain" description="Carrier" evidence="2">
    <location>
        <begin position="49"/>
        <end position="130"/>
    </location>
</feature>
<dbReference type="EMBL" id="CAXAMN010008091">
    <property type="protein sequence ID" value="CAK9023946.1"/>
    <property type="molecule type" value="Genomic_DNA"/>
</dbReference>
<dbReference type="Pfam" id="PF00668">
    <property type="entry name" value="Condensation"/>
    <property type="match status" value="1"/>
</dbReference>
<evidence type="ECO:0000313" key="3">
    <source>
        <dbReference type="EMBL" id="CAK9023946.1"/>
    </source>
</evidence>
<dbReference type="PANTHER" id="PTHR45527">
    <property type="entry name" value="NONRIBOSOMAL PEPTIDE SYNTHETASE"/>
    <property type="match status" value="1"/>
</dbReference>
<dbReference type="PROSITE" id="PS50075">
    <property type="entry name" value="CARRIER"/>
    <property type="match status" value="1"/>
</dbReference>
<dbReference type="InterPro" id="IPR029069">
    <property type="entry name" value="HotDog_dom_sf"/>
</dbReference>
<dbReference type="PANTHER" id="PTHR45527:SF1">
    <property type="entry name" value="FATTY ACID SYNTHASE"/>
    <property type="match status" value="1"/>
</dbReference>
<sequence>MAPTEAAAVLGDGQDGERLAPMAAKAVDRLRLLAQLRTAPATGRTTRAETAVETVETGRTRQQEVLMASITEVLGASVPLGESFCAAGGDSVSALRCAAAARQRGLEISALDLLAAKTLAEAADAEALQAPLKRQRRGGSDTLANENLSSLPWGLSPEELEEEISIQLGLPQRVSNWARVSKRWSESSLPDGVNFPDVVPDSLPWPKDADAWSLKDLEIFIGSGGFLKPKKKAAAPSAPPAPPRTTGASSPEQAVSGYAEANGTALPAADAAPAVPAPFGFETPGFNQEKHRFIMPVRVHCEDTAPNGHVRVESLVAYAERIRSLALKQIMGISLADLKEKKLAILATEFVVEVVGAGIRVLDTLRVETVPEFPAAPLFPWDTEMFKEDGTLYMRGLFGLNLCQISSTGAYSGVDESNYRSFTKELSRFADPGKKRFSSTSLRFFMAYEKAGSPFVPEKYVQARYCVRSSDCDMYHVLFQARVPSMMESCHSGEASSFYVNIRMSVRPGDDLLVHVLSNEEAALFICLRGKEPVLTAVGRYKVGAMSQEEIKCASIRLPLLLKYCTTGEKPSCGELKQHKCPRIVRLSRVSLWKHEAVSRQLAELRVARASGDAQRSGQWGTRGLQHAWLMVQQRCIALRSRFLQVRGHHIQVGLRNTWSQERLRVTRPGSGSLKQQIRSFMKDDLQVPYHTTGPLARLALGKAQVDNCNISVMLLSVHNAICDGWSANLLLQDLMSLSVGLAAPHRPAQIPVKEGDGAAWWRETLHGFRCPVMDGALQKRGHHSSERRRLQNSWEIIQKRAAAWQVTPAALVLASWSLVWSRATGHRDLLFGAVFSGREAVPSDLLGSRWQALDRDLVMW</sequence>
<dbReference type="CDD" id="cd00586">
    <property type="entry name" value="4HBT"/>
    <property type="match status" value="1"/>
</dbReference>
<dbReference type="SUPFAM" id="SSF47336">
    <property type="entry name" value="ACP-like"/>
    <property type="match status" value="1"/>
</dbReference>
<dbReference type="InterPro" id="IPR023213">
    <property type="entry name" value="CAT-like_dom_sf"/>
</dbReference>
<reference evidence="3 4" key="1">
    <citation type="submission" date="2024-02" db="EMBL/GenBank/DDBJ databases">
        <authorList>
            <person name="Chen Y."/>
            <person name="Shah S."/>
            <person name="Dougan E. K."/>
            <person name="Thang M."/>
            <person name="Chan C."/>
        </authorList>
    </citation>
    <scope>NUCLEOTIDE SEQUENCE [LARGE SCALE GENOMIC DNA]</scope>
</reference>
<dbReference type="Pfam" id="PF00550">
    <property type="entry name" value="PP-binding"/>
    <property type="match status" value="1"/>
</dbReference>
<protein>
    <recommendedName>
        <fullName evidence="2">Carrier domain-containing protein</fullName>
    </recommendedName>
</protein>
<dbReference type="InterPro" id="IPR001242">
    <property type="entry name" value="Condensation_dom"/>
</dbReference>
<evidence type="ECO:0000256" key="1">
    <source>
        <dbReference type="SAM" id="MobiDB-lite"/>
    </source>
</evidence>
<dbReference type="InterPro" id="IPR009081">
    <property type="entry name" value="PP-bd_ACP"/>
</dbReference>
<keyword evidence="4" id="KW-1185">Reference proteome</keyword>
<dbReference type="Proteomes" id="UP001642484">
    <property type="component" value="Unassembled WGS sequence"/>
</dbReference>
<dbReference type="SUPFAM" id="SSF54637">
    <property type="entry name" value="Thioesterase/thiol ester dehydrase-isomerase"/>
    <property type="match status" value="1"/>
</dbReference>
<name>A0ABP0KBH8_9DINO</name>
<evidence type="ECO:0000259" key="2">
    <source>
        <dbReference type="PROSITE" id="PS50075"/>
    </source>
</evidence>
<dbReference type="InterPro" id="IPR036736">
    <property type="entry name" value="ACP-like_sf"/>
</dbReference>
<dbReference type="Gene3D" id="3.30.559.10">
    <property type="entry name" value="Chloramphenicol acetyltransferase-like domain"/>
    <property type="match status" value="1"/>
</dbReference>
<gene>
    <name evidence="3" type="ORF">CCMP2556_LOCUS15421</name>
</gene>
<organism evidence="3 4">
    <name type="scientific">Durusdinium trenchii</name>
    <dbReference type="NCBI Taxonomy" id="1381693"/>
    <lineage>
        <taxon>Eukaryota</taxon>
        <taxon>Sar</taxon>
        <taxon>Alveolata</taxon>
        <taxon>Dinophyceae</taxon>
        <taxon>Suessiales</taxon>
        <taxon>Symbiodiniaceae</taxon>
        <taxon>Durusdinium</taxon>
    </lineage>
</organism>
<feature type="region of interest" description="Disordered" evidence="1">
    <location>
        <begin position="231"/>
        <end position="254"/>
    </location>
</feature>